<reference evidence="1" key="1">
    <citation type="journal article" date="2021" name="Proc. Natl. Acad. Sci. U.S.A.">
        <title>A Catalog of Tens of Thousands of Viruses from Human Metagenomes Reveals Hidden Associations with Chronic Diseases.</title>
        <authorList>
            <person name="Tisza M.J."/>
            <person name="Buck C.B."/>
        </authorList>
    </citation>
    <scope>NUCLEOTIDE SEQUENCE</scope>
    <source>
        <strain evidence="1">CtQyH19</strain>
    </source>
</reference>
<accession>A0A8S5UQV0</accession>
<sequence length="118" mass="13918">MRMLGHLRKLGVDKVLKTTSQGYREKYFYKFEHPLYGIQYDFNWEALLFLAKNQDLENILTPHIDECIKIQEEELEEVKNLTQLETNENHIKTVSLYDLAAEDIANMNDTSKIILPNE</sequence>
<protein>
    <submittedName>
        <fullName evidence="1">Uncharacterized protein</fullName>
    </submittedName>
</protein>
<evidence type="ECO:0000313" key="1">
    <source>
        <dbReference type="EMBL" id="DAF96853.1"/>
    </source>
</evidence>
<name>A0A8S5UQV0_9CAUD</name>
<dbReference type="EMBL" id="BK016121">
    <property type="protein sequence ID" value="DAF96853.1"/>
    <property type="molecule type" value="Genomic_DNA"/>
</dbReference>
<organism evidence="1">
    <name type="scientific">Podoviridae sp. ctQyH19</name>
    <dbReference type="NCBI Taxonomy" id="2825249"/>
    <lineage>
        <taxon>Viruses</taxon>
        <taxon>Duplodnaviria</taxon>
        <taxon>Heunggongvirae</taxon>
        <taxon>Uroviricota</taxon>
        <taxon>Caudoviricetes</taxon>
    </lineage>
</organism>
<proteinExistence type="predicted"/>